<comment type="caution">
    <text evidence="1">The sequence shown here is derived from an EMBL/GenBank/DDBJ whole genome shotgun (WGS) entry which is preliminary data.</text>
</comment>
<protein>
    <submittedName>
        <fullName evidence="1">Peroxisomal acyl-coenzyme A oxidase 1</fullName>
    </submittedName>
</protein>
<dbReference type="Proteomes" id="UP000298493">
    <property type="component" value="Unassembled WGS sequence"/>
</dbReference>
<keyword evidence="2" id="KW-1185">Reference proteome</keyword>
<dbReference type="AlphaFoldDB" id="A0A4Z1P2D8"/>
<name>A0A4Z1P2D8_9PEZI</name>
<dbReference type="EMBL" id="SNSC02000022">
    <property type="protein sequence ID" value="TID14502.1"/>
    <property type="molecule type" value="Genomic_DNA"/>
</dbReference>
<reference evidence="1 2" key="1">
    <citation type="submission" date="2019-04" db="EMBL/GenBank/DDBJ databases">
        <title>High contiguity whole genome sequence and gene annotation resource for two Venturia nashicola isolates.</title>
        <authorList>
            <person name="Prokchorchik M."/>
            <person name="Won K."/>
            <person name="Lee Y."/>
            <person name="Choi E.D."/>
            <person name="Segonzac C."/>
            <person name="Sohn K.H."/>
        </authorList>
    </citation>
    <scope>NUCLEOTIDE SEQUENCE [LARGE SCALE GENOMIC DNA]</scope>
    <source>
        <strain evidence="1 2">PRI2</strain>
    </source>
</reference>
<proteinExistence type="predicted"/>
<gene>
    <name evidence="1" type="ORF">E6O75_ATG08648</name>
</gene>
<evidence type="ECO:0000313" key="2">
    <source>
        <dbReference type="Proteomes" id="UP000298493"/>
    </source>
</evidence>
<sequence>MDHTGSQDLRYPKSVDHWKKTKPSFNCSQNARILQPSAPIADFDPWRRSSSRFSSPAVFSTCPIQYFATLVTPSNHLLDAPVIFYTQIAAPLKPLSYSNGPATSHPSWERLTSNPSQAVTCSSIPSKTLKRGKCISKLQSMSSTTSSTKSERSDELDFIDSDIDNERHLLLDDANDFDCVGNGCKRLADCIHTSEIIDSGGDTMVPDTISDISLFKAKEARLKFEVLLIDTAYVGNKTMIVDGAMDSLLQREINKGDNHWK</sequence>
<evidence type="ECO:0000313" key="1">
    <source>
        <dbReference type="EMBL" id="TID14502.1"/>
    </source>
</evidence>
<organism evidence="1 2">
    <name type="scientific">Venturia nashicola</name>
    <dbReference type="NCBI Taxonomy" id="86259"/>
    <lineage>
        <taxon>Eukaryota</taxon>
        <taxon>Fungi</taxon>
        <taxon>Dikarya</taxon>
        <taxon>Ascomycota</taxon>
        <taxon>Pezizomycotina</taxon>
        <taxon>Dothideomycetes</taxon>
        <taxon>Pleosporomycetidae</taxon>
        <taxon>Venturiales</taxon>
        <taxon>Venturiaceae</taxon>
        <taxon>Venturia</taxon>
    </lineage>
</organism>
<dbReference type="OrthoDB" id="10538950at2759"/>
<accession>A0A4Z1P2D8</accession>